<gene>
    <name evidence="2" type="ORF">MJ923_10800</name>
</gene>
<accession>A0AAJ1BHC1</accession>
<keyword evidence="3" id="KW-1185">Reference proteome</keyword>
<protein>
    <submittedName>
        <fullName evidence="2">DUF3718 domain-containing protein</fullName>
    </submittedName>
</protein>
<name>A0AAJ1BHC1_9GAMM</name>
<reference evidence="2 3" key="1">
    <citation type="submission" date="2022-02" db="EMBL/GenBank/DDBJ databases">
        <title>The genome sequence of Shewanella sp. 3B26.</title>
        <authorList>
            <person name="Du J."/>
        </authorList>
    </citation>
    <scope>NUCLEOTIDE SEQUENCE [LARGE SCALE GENOMIC DNA]</scope>
    <source>
        <strain evidence="2 3">3B26</strain>
    </source>
</reference>
<evidence type="ECO:0000313" key="3">
    <source>
        <dbReference type="Proteomes" id="UP001297581"/>
    </source>
</evidence>
<dbReference type="RefSeq" id="WP_240591085.1">
    <property type="nucleotide sequence ID" value="NZ_JAKUDL010000003.1"/>
</dbReference>
<sequence length="134" mass="13901">MRVLPLALAAVIAASFIPTQAKANTDPLVASICDYVKANDKNRLRKKLKESRVKLRNIYAGISCDGTSLLRTAMGAGANDVGEFIAKRLSASELGATEGDGMTIVAWAEANGHGGSPITAAIKDRLSGGGGEED</sequence>
<comment type="caution">
    <text evidence="2">The sequence shown here is derived from an EMBL/GenBank/DDBJ whole genome shotgun (WGS) entry which is preliminary data.</text>
</comment>
<proteinExistence type="predicted"/>
<feature type="signal peptide" evidence="1">
    <location>
        <begin position="1"/>
        <end position="23"/>
    </location>
</feature>
<dbReference type="Pfam" id="PF12514">
    <property type="entry name" value="DUF3718"/>
    <property type="match status" value="1"/>
</dbReference>
<dbReference type="InterPro" id="IPR022193">
    <property type="entry name" value="DUF3718"/>
</dbReference>
<evidence type="ECO:0000256" key="1">
    <source>
        <dbReference type="SAM" id="SignalP"/>
    </source>
</evidence>
<evidence type="ECO:0000313" key="2">
    <source>
        <dbReference type="EMBL" id="MCH4294790.1"/>
    </source>
</evidence>
<dbReference type="Proteomes" id="UP001297581">
    <property type="component" value="Unassembled WGS sequence"/>
</dbReference>
<organism evidence="2 3">
    <name type="scientific">Shewanella zhuhaiensis</name>
    <dbReference type="NCBI Taxonomy" id="2919576"/>
    <lineage>
        <taxon>Bacteria</taxon>
        <taxon>Pseudomonadati</taxon>
        <taxon>Pseudomonadota</taxon>
        <taxon>Gammaproteobacteria</taxon>
        <taxon>Alteromonadales</taxon>
        <taxon>Shewanellaceae</taxon>
        <taxon>Shewanella</taxon>
    </lineage>
</organism>
<dbReference type="EMBL" id="JAKUDL010000003">
    <property type="protein sequence ID" value="MCH4294790.1"/>
    <property type="molecule type" value="Genomic_DNA"/>
</dbReference>
<dbReference type="AlphaFoldDB" id="A0AAJ1BHC1"/>
<keyword evidence="1" id="KW-0732">Signal</keyword>
<feature type="chain" id="PRO_5042482716" evidence="1">
    <location>
        <begin position="24"/>
        <end position="134"/>
    </location>
</feature>